<name>A0A1K0GQW1_9ACTN</name>
<keyword evidence="4" id="KW-1185">Reference proteome</keyword>
<feature type="compositionally biased region" description="Polar residues" evidence="1">
    <location>
        <begin position="313"/>
        <end position="329"/>
    </location>
</feature>
<evidence type="ECO:0000256" key="1">
    <source>
        <dbReference type="SAM" id="MobiDB-lite"/>
    </source>
</evidence>
<proteinExistence type="predicted"/>
<organism evidence="3 4">
    <name type="scientific">Couchioplanes caeruleus subsp. caeruleus</name>
    <dbReference type="NCBI Taxonomy" id="56427"/>
    <lineage>
        <taxon>Bacteria</taxon>
        <taxon>Bacillati</taxon>
        <taxon>Actinomycetota</taxon>
        <taxon>Actinomycetes</taxon>
        <taxon>Micromonosporales</taxon>
        <taxon>Micromonosporaceae</taxon>
        <taxon>Couchioplanes</taxon>
    </lineage>
</organism>
<dbReference type="Pfam" id="PF18299">
    <property type="entry name" value="R2K_2"/>
    <property type="match status" value="1"/>
</dbReference>
<dbReference type="AlphaFoldDB" id="A0A1K0GQW1"/>
<comment type="caution">
    <text evidence="3">The sequence shown here is derived from an EMBL/GenBank/DDBJ whole genome shotgun (WGS) entry which is preliminary data.</text>
</comment>
<sequence>MAIMIVAQSAPEFLVLPPRPNSTAELLADAAERRGMAVERFRTGGVPQRLRGATGGHLYGGPRFAGTVADELDVALLEPADDWLVGLPDEFVRRDIVLTSLGEARRSRAPMFVKQPRDKTLPAGVYADGSRLPGADALPADTQVLVSDIVTFAVEYRLFVLDAAVYAASRYATFGRLDPAPLENGPHESAVHDFAATLLDAGAEGLPSAVVIDVGLASDADRSDEHWAVVEANMAWFSSCYAADPARVLDVVLRAAGPRRRLTSRDLPFVRPPARARKRTIDDRSRARGPVEGREGALTGAAVTVSAAPRGRSTGSPAASNGIRTSSGADATRHGRVTGPS</sequence>
<evidence type="ECO:0000259" key="2">
    <source>
        <dbReference type="Pfam" id="PF18299"/>
    </source>
</evidence>
<protein>
    <recommendedName>
        <fullName evidence="2">ATP-grasp domain-containing protein</fullName>
    </recommendedName>
</protein>
<feature type="region of interest" description="Disordered" evidence="1">
    <location>
        <begin position="264"/>
        <end position="341"/>
    </location>
</feature>
<reference evidence="3 4" key="1">
    <citation type="submission" date="2016-09" db="EMBL/GenBank/DDBJ databases">
        <title>Couchioplanes caeruleus draft genome sequence.</title>
        <authorList>
            <person name="Sheehan J."/>
            <person name="Caffrey P."/>
        </authorList>
    </citation>
    <scope>NUCLEOTIDE SEQUENCE [LARGE SCALE GENOMIC DNA]</scope>
    <source>
        <strain evidence="3 4">DSM 43634</strain>
    </source>
</reference>
<dbReference type="InterPro" id="IPR041261">
    <property type="entry name" value="R2K_2"/>
</dbReference>
<feature type="compositionally biased region" description="Basic and acidic residues" evidence="1">
    <location>
        <begin position="279"/>
        <end position="295"/>
    </location>
</feature>
<dbReference type="Proteomes" id="UP000182486">
    <property type="component" value="Unassembled WGS sequence"/>
</dbReference>
<accession>A0A1K0GQW1</accession>
<gene>
    <name evidence="3" type="ORF">BG844_07910</name>
</gene>
<evidence type="ECO:0000313" key="4">
    <source>
        <dbReference type="Proteomes" id="UP000182486"/>
    </source>
</evidence>
<dbReference type="EMBL" id="MEIA01000085">
    <property type="protein sequence ID" value="OJF14790.1"/>
    <property type="molecule type" value="Genomic_DNA"/>
</dbReference>
<feature type="domain" description="ATP-grasp" evidence="2">
    <location>
        <begin position="91"/>
        <end position="251"/>
    </location>
</feature>
<evidence type="ECO:0000313" key="3">
    <source>
        <dbReference type="EMBL" id="OJF14790.1"/>
    </source>
</evidence>